<evidence type="ECO:0000313" key="21">
    <source>
        <dbReference type="Proteomes" id="UP000014417"/>
    </source>
</evidence>
<evidence type="ECO:0000256" key="16">
    <source>
        <dbReference type="PIRSR" id="PIRSR000106-3"/>
    </source>
</evidence>
<organism evidence="20 21">
    <name type="scientific">Propionimicrobium lymphophilum ACS-093-V-SCH5</name>
    <dbReference type="NCBI Taxonomy" id="883161"/>
    <lineage>
        <taxon>Bacteria</taxon>
        <taxon>Bacillati</taxon>
        <taxon>Actinomycetota</taxon>
        <taxon>Actinomycetes</taxon>
        <taxon>Propionibacteriales</taxon>
        <taxon>Propionibacteriaceae</taxon>
        <taxon>Propionimicrobium</taxon>
    </lineage>
</organism>
<dbReference type="GO" id="GO:0016616">
    <property type="term" value="F:oxidoreductase activity, acting on the CH-OH group of donors, NAD or NADP as acceptor"/>
    <property type="evidence" value="ECO:0007669"/>
    <property type="project" value="InterPro"/>
</dbReference>
<keyword evidence="5 16" id="KW-0479">Metal-binding</keyword>
<dbReference type="Gene3D" id="3.40.50.720">
    <property type="entry name" value="NAD(P)-binding Rossmann-like Domain"/>
    <property type="match status" value="1"/>
</dbReference>
<evidence type="ECO:0000256" key="3">
    <source>
        <dbReference type="ARBA" id="ARBA00008785"/>
    </source>
</evidence>
<evidence type="ECO:0000256" key="17">
    <source>
        <dbReference type="RuleBase" id="RU003427"/>
    </source>
</evidence>
<dbReference type="InterPro" id="IPR036291">
    <property type="entry name" value="NAD(P)-bd_dom_sf"/>
</dbReference>
<dbReference type="GO" id="GO:0043464">
    <property type="term" value="P:malolactic fermentation"/>
    <property type="evidence" value="ECO:0007669"/>
    <property type="project" value="UniProtKB-ARBA"/>
</dbReference>
<dbReference type="PANTHER" id="PTHR23406">
    <property type="entry name" value="MALIC ENZYME-RELATED"/>
    <property type="match status" value="1"/>
</dbReference>
<dbReference type="InterPro" id="IPR046346">
    <property type="entry name" value="Aminoacid_DH-like_N_sf"/>
</dbReference>
<evidence type="ECO:0000256" key="5">
    <source>
        <dbReference type="ARBA" id="ARBA00022723"/>
    </source>
</evidence>
<dbReference type="PATRIC" id="fig|883161.3.peg.948"/>
<dbReference type="PRINTS" id="PR00072">
    <property type="entry name" value="MALOXRDTASE"/>
</dbReference>
<protein>
    <recommendedName>
        <fullName evidence="12">Malolactic enzyme</fullName>
        <ecNumber evidence="10">4.1.1.101</ecNumber>
    </recommendedName>
    <alternativeName>
        <fullName evidence="13">Malic enzyme</fullName>
    </alternativeName>
    <alternativeName>
        <fullName evidence="11">Putative malate oxidoreductase [NAD]</fullName>
    </alternativeName>
</protein>
<keyword evidence="7" id="KW-0464">Manganese</keyword>
<dbReference type="OrthoDB" id="3314528at2"/>
<evidence type="ECO:0000256" key="10">
    <source>
        <dbReference type="ARBA" id="ARBA00066983"/>
    </source>
</evidence>
<dbReference type="SUPFAM" id="SSF53223">
    <property type="entry name" value="Aminoacid dehydrogenase-like, N-terminal domain"/>
    <property type="match status" value="1"/>
</dbReference>
<evidence type="ECO:0000256" key="7">
    <source>
        <dbReference type="ARBA" id="ARBA00023211"/>
    </source>
</evidence>
<dbReference type="Proteomes" id="UP000014417">
    <property type="component" value="Unassembled WGS sequence"/>
</dbReference>
<dbReference type="InterPro" id="IPR012302">
    <property type="entry name" value="Malic_NAD-bd"/>
</dbReference>
<evidence type="ECO:0000256" key="1">
    <source>
        <dbReference type="ARBA" id="ARBA00001911"/>
    </source>
</evidence>
<accession>S2WL89</accession>
<dbReference type="GO" id="GO:0051287">
    <property type="term" value="F:NAD binding"/>
    <property type="evidence" value="ECO:0007669"/>
    <property type="project" value="InterPro"/>
</dbReference>
<dbReference type="PROSITE" id="PS00331">
    <property type="entry name" value="MALIC_ENZYMES"/>
    <property type="match status" value="1"/>
</dbReference>
<dbReference type="CDD" id="cd05312">
    <property type="entry name" value="NAD_bind_1_malic_enz"/>
    <property type="match status" value="1"/>
</dbReference>
<evidence type="ECO:0000256" key="14">
    <source>
        <dbReference type="PIRSR" id="PIRSR000106-1"/>
    </source>
</evidence>
<keyword evidence="21" id="KW-1185">Reference proteome</keyword>
<sequence>MRREFLFLPGPQRDTVKIALRGRDVLSDPMINQGTAFTHEERAALGITGLLPGGVMSMEEQIRRVYKQYQSEPTNLAKYTYLNSMRDRNEFLFYRLLTDHIEEMMPIIYTPTIGEAIQEYSHWFHRPRGIYLDIDNPELIESSLLQDRTPAEDIELIVVTDSEGILGIGDQGVGGVAITIGKLSVYVAAAGVHPHHVLPVVLDTGTDNLDLLSDPAYLGVQHPRVRGEEYDEFINKFVKAVKKLFPNAMLHWEDFAAGNATRILNRYRDEICSFNDDIQGTASVVVAAILSAIRSSGTKICEQQIVINGAGSAGIGIANQLVNVMMTEGISEKEARSKFWGLSSRGLLVEDGVLRDFQAPFARSREEVSGWDVENPRKITLAEVVENTQPTILIGTSAQAGAFTEKIVKKMAEKVERPIIMPLSNPTTKAEATPEDLINWTDGRALIATGSPFNPVEYKSTTFHIAQANNALVFPGIGLGVIVCKAEKVSDNMIAAASSAVANAVTDRRLGASLLPPINHLRSISAQVAIAVVEAAKAEGLARKEVPSPIEEVYKNTWKPIYPKVEVVDSL</sequence>
<dbReference type="HOGENOM" id="CLU_011405_5_2_11"/>
<dbReference type="SUPFAM" id="SSF51735">
    <property type="entry name" value="NAD(P)-binding Rossmann-fold domains"/>
    <property type="match status" value="1"/>
</dbReference>
<dbReference type="Pfam" id="PF03949">
    <property type="entry name" value="Malic_M"/>
    <property type="match status" value="1"/>
</dbReference>
<dbReference type="RefSeq" id="WP_016455786.1">
    <property type="nucleotide sequence ID" value="NZ_KE150269.1"/>
</dbReference>
<evidence type="ECO:0000259" key="19">
    <source>
        <dbReference type="SMART" id="SM01274"/>
    </source>
</evidence>
<comment type="catalytic activity">
    <reaction evidence="9">
        <text>(S)-malate + H(+) = (S)-lactate + CO2</text>
        <dbReference type="Rhea" id="RHEA:46276"/>
        <dbReference type="ChEBI" id="CHEBI:15378"/>
        <dbReference type="ChEBI" id="CHEBI:15589"/>
        <dbReference type="ChEBI" id="CHEBI:16526"/>
        <dbReference type="ChEBI" id="CHEBI:16651"/>
        <dbReference type="EC" id="4.1.1.101"/>
    </reaction>
</comment>
<feature type="domain" description="Malic enzyme NAD-binding" evidence="18">
    <location>
        <begin position="278"/>
        <end position="537"/>
    </location>
</feature>
<evidence type="ECO:0000256" key="13">
    <source>
        <dbReference type="ARBA" id="ARBA00082317"/>
    </source>
</evidence>
<evidence type="ECO:0000256" key="8">
    <source>
        <dbReference type="ARBA" id="ARBA00023239"/>
    </source>
</evidence>
<dbReference type="GO" id="GO:0030145">
    <property type="term" value="F:manganese ion binding"/>
    <property type="evidence" value="ECO:0007669"/>
    <property type="project" value="UniProtKB-ARBA"/>
</dbReference>
<evidence type="ECO:0000256" key="6">
    <source>
        <dbReference type="ARBA" id="ARBA00023027"/>
    </source>
</evidence>
<evidence type="ECO:0000256" key="15">
    <source>
        <dbReference type="PIRSR" id="PIRSR000106-2"/>
    </source>
</evidence>
<keyword evidence="6" id="KW-0520">NAD</keyword>
<feature type="binding site" evidence="16">
    <location>
        <position position="277"/>
    </location>
    <ligand>
        <name>a divalent metal cation</name>
        <dbReference type="ChEBI" id="CHEBI:60240"/>
    </ligand>
</feature>
<dbReference type="Gene3D" id="3.40.50.10380">
    <property type="entry name" value="Malic enzyme, N-terminal domain"/>
    <property type="match status" value="1"/>
</dbReference>
<dbReference type="InterPro" id="IPR012301">
    <property type="entry name" value="Malic_N_dom"/>
</dbReference>
<evidence type="ECO:0000256" key="9">
    <source>
        <dbReference type="ARBA" id="ARBA00051739"/>
    </source>
</evidence>
<feature type="binding site" evidence="16">
    <location>
        <position position="253"/>
    </location>
    <ligand>
        <name>a divalent metal cation</name>
        <dbReference type="ChEBI" id="CHEBI:60240"/>
    </ligand>
</feature>
<evidence type="ECO:0000256" key="12">
    <source>
        <dbReference type="ARBA" id="ARBA00074565"/>
    </source>
</evidence>
<dbReference type="InterPro" id="IPR001891">
    <property type="entry name" value="Malic_OxRdtase"/>
</dbReference>
<comment type="caution">
    <text evidence="20">The sequence shown here is derived from an EMBL/GenBank/DDBJ whole genome shotgun (WGS) entry which is preliminary data.</text>
</comment>
<dbReference type="STRING" id="883161.HMPREF9306_00952"/>
<dbReference type="FunFam" id="3.40.50.720:FF:000182">
    <property type="entry name" value="NAD-dependent malic enzyme"/>
    <property type="match status" value="1"/>
</dbReference>
<proteinExistence type="inferred from homology"/>
<dbReference type="GO" id="GO:0005829">
    <property type="term" value="C:cytosol"/>
    <property type="evidence" value="ECO:0007669"/>
    <property type="project" value="TreeGrafter"/>
</dbReference>
<evidence type="ECO:0000313" key="20">
    <source>
        <dbReference type="EMBL" id="EPD33412.1"/>
    </source>
</evidence>
<comment type="cofactor">
    <cofactor evidence="1">
        <name>NAD(+)</name>
        <dbReference type="ChEBI" id="CHEBI:57540"/>
    </cofactor>
</comment>
<dbReference type="EMBL" id="AGZR01000005">
    <property type="protein sequence ID" value="EPD33412.1"/>
    <property type="molecule type" value="Genomic_DNA"/>
</dbReference>
<dbReference type="GO" id="GO:0004470">
    <property type="term" value="F:malic enzyme activity"/>
    <property type="evidence" value="ECO:0007669"/>
    <property type="project" value="InterPro"/>
</dbReference>
<evidence type="ECO:0000256" key="11">
    <source>
        <dbReference type="ARBA" id="ARBA00073308"/>
    </source>
</evidence>
<feature type="binding site" evidence="15">
    <location>
        <position position="469"/>
    </location>
    <ligand>
        <name>(S)-malate</name>
        <dbReference type="ChEBI" id="CHEBI:15589"/>
    </ligand>
</feature>
<feature type="active site" description="Proton donor" evidence="14">
    <location>
        <position position="109"/>
    </location>
</feature>
<dbReference type="AlphaFoldDB" id="S2WL89"/>
<dbReference type="FunFam" id="3.40.50.10380:FF:000001">
    <property type="entry name" value="NAD-dependent malic enzyme"/>
    <property type="match status" value="1"/>
</dbReference>
<comment type="cofactor">
    <cofactor evidence="2">
        <name>Mn(2+)</name>
        <dbReference type="ChEBI" id="CHEBI:29035"/>
    </cofactor>
</comment>
<dbReference type="EC" id="4.1.1.101" evidence="10"/>
<dbReference type="SMART" id="SM00919">
    <property type="entry name" value="Malic_M"/>
    <property type="match status" value="1"/>
</dbReference>
<evidence type="ECO:0000256" key="2">
    <source>
        <dbReference type="ARBA" id="ARBA00001936"/>
    </source>
</evidence>
<reference evidence="20 21" key="1">
    <citation type="submission" date="2013-04" db="EMBL/GenBank/DDBJ databases">
        <title>The Genome Sequence of Propionimicrobium lymphophilum ACS-093-V-SCH5.</title>
        <authorList>
            <consortium name="The Broad Institute Genomics Platform"/>
            <person name="Earl A."/>
            <person name="Ward D."/>
            <person name="Feldgarden M."/>
            <person name="Gevers D."/>
            <person name="Saerens B."/>
            <person name="Vaneechoutte M."/>
            <person name="Walker B."/>
            <person name="Young S."/>
            <person name="Zeng Q."/>
            <person name="Gargeya S."/>
            <person name="Fitzgerald M."/>
            <person name="Haas B."/>
            <person name="Abouelleil A."/>
            <person name="Allen A.W."/>
            <person name="Alvarado L."/>
            <person name="Arachchi H.M."/>
            <person name="Berlin A.M."/>
            <person name="Chapman S.B."/>
            <person name="Gainer-Dewar J."/>
            <person name="Goldberg J."/>
            <person name="Griggs A."/>
            <person name="Gujja S."/>
            <person name="Hansen M."/>
            <person name="Howarth C."/>
            <person name="Imamovic A."/>
            <person name="Ireland A."/>
            <person name="Larimer J."/>
            <person name="McCowan C."/>
            <person name="Murphy C."/>
            <person name="Pearson M."/>
            <person name="Poon T.W."/>
            <person name="Priest M."/>
            <person name="Roberts A."/>
            <person name="Saif S."/>
            <person name="Shea T."/>
            <person name="Sisk P."/>
            <person name="Sykes S."/>
            <person name="Wortman J."/>
            <person name="Nusbaum C."/>
            <person name="Birren B."/>
        </authorList>
    </citation>
    <scope>NUCLEOTIDE SEQUENCE [LARGE SCALE GENOMIC DNA]</scope>
    <source>
        <strain evidence="20 21">ACS-093-V-SCH5</strain>
    </source>
</reference>
<comment type="subunit">
    <text evidence="4">Homodimer.</text>
</comment>
<dbReference type="GO" id="GO:0006108">
    <property type="term" value="P:malate metabolic process"/>
    <property type="evidence" value="ECO:0007669"/>
    <property type="project" value="TreeGrafter"/>
</dbReference>
<dbReference type="InterPro" id="IPR037062">
    <property type="entry name" value="Malic_N_dom_sf"/>
</dbReference>
<name>S2WL89_9ACTN</name>
<dbReference type="PIRSF" id="PIRSF000106">
    <property type="entry name" value="ME"/>
    <property type="match status" value="1"/>
</dbReference>
<evidence type="ECO:0000259" key="18">
    <source>
        <dbReference type="SMART" id="SM00919"/>
    </source>
</evidence>
<dbReference type="Pfam" id="PF00390">
    <property type="entry name" value="malic"/>
    <property type="match status" value="1"/>
</dbReference>
<feature type="binding site" evidence="16">
    <location>
        <position position="254"/>
    </location>
    <ligand>
        <name>a divalent metal cation</name>
        <dbReference type="ChEBI" id="CHEBI:60240"/>
    </ligand>
</feature>
<feature type="binding site" evidence="15">
    <location>
        <position position="425"/>
    </location>
    <ligand>
        <name>(S)-malate</name>
        <dbReference type="ChEBI" id="CHEBI:15589"/>
    </ligand>
</feature>
<comment type="similarity">
    <text evidence="3 17">Belongs to the malic enzymes family.</text>
</comment>
<dbReference type="SMART" id="SM01274">
    <property type="entry name" value="malic"/>
    <property type="match status" value="1"/>
</dbReference>
<feature type="active site" description="Proton acceptor" evidence="14">
    <location>
        <position position="182"/>
    </location>
</feature>
<dbReference type="NCBIfam" id="NF010052">
    <property type="entry name" value="PRK13529.1"/>
    <property type="match status" value="1"/>
</dbReference>
<comment type="cofactor">
    <cofactor evidence="16">
        <name>Mg(2+)</name>
        <dbReference type="ChEBI" id="CHEBI:18420"/>
    </cofactor>
    <cofactor evidence="16">
        <name>Mn(2+)</name>
        <dbReference type="ChEBI" id="CHEBI:29035"/>
    </cofactor>
    <text evidence="16">Divalent metal cations. Prefers magnesium or manganese.</text>
</comment>
<dbReference type="PANTHER" id="PTHR23406:SF34">
    <property type="entry name" value="NAD-DEPENDENT MALIC ENZYME, MITOCHONDRIAL"/>
    <property type="match status" value="1"/>
</dbReference>
<gene>
    <name evidence="20" type="ORF">HMPREF9306_00952</name>
</gene>
<feature type="domain" description="Malic enzyme N-terminal" evidence="19">
    <location>
        <begin position="86"/>
        <end position="268"/>
    </location>
</feature>
<keyword evidence="8" id="KW-0456">Lyase</keyword>
<evidence type="ECO:0000256" key="4">
    <source>
        <dbReference type="ARBA" id="ARBA00011738"/>
    </source>
</evidence>
<dbReference type="InterPro" id="IPR015884">
    <property type="entry name" value="Malic_enzyme_CS"/>
</dbReference>
<dbReference type="GO" id="GO:0043883">
    <property type="term" value="F:malolactic enzyme activity"/>
    <property type="evidence" value="ECO:0007669"/>
    <property type="project" value="UniProtKB-EC"/>
</dbReference>